<reference evidence="2 3" key="1">
    <citation type="submission" date="2024-01" db="EMBL/GenBank/DDBJ databases">
        <title>A telomere-to-telomere, gap-free genome of sweet tea (Lithocarpus litseifolius).</title>
        <authorList>
            <person name="Zhou J."/>
        </authorList>
    </citation>
    <scope>NUCLEOTIDE SEQUENCE [LARGE SCALE GENOMIC DNA]</scope>
    <source>
        <strain evidence="2">Zhou-2022a</strain>
        <tissue evidence="2">Leaf</tissue>
    </source>
</reference>
<feature type="compositionally biased region" description="Polar residues" evidence="1">
    <location>
        <begin position="1"/>
        <end position="11"/>
    </location>
</feature>
<evidence type="ECO:0000313" key="2">
    <source>
        <dbReference type="EMBL" id="KAK9985187.1"/>
    </source>
</evidence>
<dbReference type="Proteomes" id="UP001459277">
    <property type="component" value="Unassembled WGS sequence"/>
</dbReference>
<sequence>MSCTLKLNPSDSSKHRKELKEVQRSQANNGVLKCSLEVIVAITTFRSQTQQKIALSRALSAQIVLSIISLFLCFRLCETLFPHFSVTTGVKQRGNNDTVAQCDSFGKACIELVH</sequence>
<feature type="region of interest" description="Disordered" evidence="1">
    <location>
        <begin position="1"/>
        <end position="20"/>
    </location>
</feature>
<protein>
    <submittedName>
        <fullName evidence="2">Uncharacterized protein</fullName>
    </submittedName>
</protein>
<proteinExistence type="predicted"/>
<keyword evidence="3" id="KW-1185">Reference proteome</keyword>
<evidence type="ECO:0000313" key="3">
    <source>
        <dbReference type="Proteomes" id="UP001459277"/>
    </source>
</evidence>
<gene>
    <name evidence="2" type="ORF">SO802_034712</name>
</gene>
<comment type="caution">
    <text evidence="2">The sequence shown here is derived from an EMBL/GenBank/DDBJ whole genome shotgun (WGS) entry which is preliminary data.</text>
</comment>
<evidence type="ECO:0000256" key="1">
    <source>
        <dbReference type="SAM" id="MobiDB-lite"/>
    </source>
</evidence>
<organism evidence="2 3">
    <name type="scientific">Lithocarpus litseifolius</name>
    <dbReference type="NCBI Taxonomy" id="425828"/>
    <lineage>
        <taxon>Eukaryota</taxon>
        <taxon>Viridiplantae</taxon>
        <taxon>Streptophyta</taxon>
        <taxon>Embryophyta</taxon>
        <taxon>Tracheophyta</taxon>
        <taxon>Spermatophyta</taxon>
        <taxon>Magnoliopsida</taxon>
        <taxon>eudicotyledons</taxon>
        <taxon>Gunneridae</taxon>
        <taxon>Pentapetalae</taxon>
        <taxon>rosids</taxon>
        <taxon>fabids</taxon>
        <taxon>Fagales</taxon>
        <taxon>Fagaceae</taxon>
        <taxon>Lithocarpus</taxon>
    </lineage>
</organism>
<dbReference type="EMBL" id="JAZDWU010000012">
    <property type="protein sequence ID" value="KAK9985187.1"/>
    <property type="molecule type" value="Genomic_DNA"/>
</dbReference>
<dbReference type="AlphaFoldDB" id="A0AAW2BJ00"/>
<accession>A0AAW2BJ00</accession>
<name>A0AAW2BJ00_9ROSI</name>